<name>A0A0F3KUA8_9GAMM</name>
<accession>A0A0F3KUA8</accession>
<evidence type="ECO:0000313" key="1">
    <source>
        <dbReference type="EMBL" id="KJV34855.1"/>
    </source>
</evidence>
<comment type="caution">
    <text evidence="1">The sequence shown here is derived from an EMBL/GenBank/DDBJ whole genome shotgun (WGS) entry which is preliminary data.</text>
</comment>
<dbReference type="AlphaFoldDB" id="A0A0F3KUA8"/>
<dbReference type="PATRIC" id="fig|345309.4.peg.1050"/>
<dbReference type="EMBL" id="JZRB01000018">
    <property type="protein sequence ID" value="KJV34855.1"/>
    <property type="molecule type" value="Genomic_DNA"/>
</dbReference>
<keyword evidence="2" id="KW-1185">Reference proteome</keyword>
<proteinExistence type="predicted"/>
<dbReference type="Proteomes" id="UP000033651">
    <property type="component" value="Unassembled WGS sequence"/>
</dbReference>
<protein>
    <submittedName>
        <fullName evidence="1">Uncharacterized protein</fullName>
    </submittedName>
</protein>
<reference evidence="1 2" key="1">
    <citation type="submission" date="2015-03" db="EMBL/GenBank/DDBJ databases">
        <title>Draft genome sequence of Luteibacter yeojuensis strain SU11.</title>
        <authorList>
            <person name="Sulaiman J."/>
            <person name="Priya K."/>
            <person name="Chan K.-G."/>
        </authorList>
    </citation>
    <scope>NUCLEOTIDE SEQUENCE [LARGE SCALE GENOMIC DNA]</scope>
    <source>
        <strain evidence="1 2">SU11</strain>
    </source>
</reference>
<organism evidence="1 2">
    <name type="scientific">Luteibacter yeojuensis</name>
    <dbReference type="NCBI Taxonomy" id="345309"/>
    <lineage>
        <taxon>Bacteria</taxon>
        <taxon>Pseudomonadati</taxon>
        <taxon>Pseudomonadota</taxon>
        <taxon>Gammaproteobacteria</taxon>
        <taxon>Lysobacterales</taxon>
        <taxon>Rhodanobacteraceae</taxon>
        <taxon>Luteibacter</taxon>
    </lineage>
</organism>
<sequence length="115" mass="13083">MGQPADAGPGAALRDTGLRREPWELQMDRAVESKVADKLYDRLSECFASSLAECLDPDLKLPTEAQIRYATDISRDLGVSIPAEVFRFRGAMSEFIERFAERHKNRRHNRTDDND</sequence>
<gene>
    <name evidence="1" type="ORF">VI08_09140</name>
</gene>
<evidence type="ECO:0000313" key="2">
    <source>
        <dbReference type="Proteomes" id="UP000033651"/>
    </source>
</evidence>